<dbReference type="EMBL" id="JAFNJU010000001">
    <property type="protein sequence ID" value="MBO1263876.1"/>
    <property type="molecule type" value="Genomic_DNA"/>
</dbReference>
<sequence>MTEDKNRNPKNVASDEVNPQDTVEEAGMDQEVSVEESEEMETSAEDETAEEKTEEQVENTIDMKELFRKKKEMLDGIRKLENENQTLKDRLARLNAEYENYRKRTQKEKDGIYTDSIVEVVKELLPVLDNLEASLKVESADVESLRKGVEMTLTQFRESLQKLKVTEIDTEAPFDPNFHEAVMHVDDPSLGEKEIAQVFLKGYQRDEKIIRYSVVKVAN</sequence>
<dbReference type="PANTHER" id="PTHR21237:SF23">
    <property type="entry name" value="GRPE PROTEIN HOMOLOG, MITOCHONDRIAL"/>
    <property type="match status" value="1"/>
</dbReference>
<evidence type="ECO:0000256" key="7">
    <source>
        <dbReference type="SAM" id="MobiDB-lite"/>
    </source>
</evidence>
<evidence type="ECO:0000256" key="2">
    <source>
        <dbReference type="ARBA" id="ARBA00023186"/>
    </source>
</evidence>
<dbReference type="CDD" id="cd00446">
    <property type="entry name" value="GrpE"/>
    <property type="match status" value="1"/>
</dbReference>
<dbReference type="NCBIfam" id="NF010757">
    <property type="entry name" value="PRK14160.1"/>
    <property type="match status" value="1"/>
</dbReference>
<dbReference type="Proteomes" id="UP000664218">
    <property type="component" value="Unassembled WGS sequence"/>
</dbReference>
<evidence type="ECO:0000313" key="8">
    <source>
        <dbReference type="EMBL" id="MBO1263876.1"/>
    </source>
</evidence>
<keyword evidence="3" id="KW-0963">Cytoplasm</keyword>
<dbReference type="GO" id="GO:0006457">
    <property type="term" value="P:protein folding"/>
    <property type="evidence" value="ECO:0007669"/>
    <property type="project" value="InterPro"/>
</dbReference>
<feature type="region of interest" description="Disordered" evidence="7">
    <location>
        <begin position="1"/>
        <end position="58"/>
    </location>
</feature>
<dbReference type="GO" id="GO:0051087">
    <property type="term" value="F:protein-folding chaperone binding"/>
    <property type="evidence" value="ECO:0007669"/>
    <property type="project" value="InterPro"/>
</dbReference>
<dbReference type="Gene3D" id="2.30.22.10">
    <property type="entry name" value="Head domain of nucleotide exchange factor GrpE"/>
    <property type="match status" value="1"/>
</dbReference>
<dbReference type="Gene3D" id="3.90.20.20">
    <property type="match status" value="1"/>
</dbReference>
<dbReference type="PANTHER" id="PTHR21237">
    <property type="entry name" value="GRPE PROTEIN"/>
    <property type="match status" value="1"/>
</dbReference>
<name>A0A939H9D1_9CLOT</name>
<dbReference type="InterPro" id="IPR000740">
    <property type="entry name" value="GrpE"/>
</dbReference>
<dbReference type="InterPro" id="IPR009012">
    <property type="entry name" value="GrpE_head"/>
</dbReference>
<evidence type="ECO:0000256" key="3">
    <source>
        <dbReference type="HAMAP-Rule" id="MF_01151"/>
    </source>
</evidence>
<evidence type="ECO:0000256" key="4">
    <source>
        <dbReference type="RuleBase" id="RU000639"/>
    </source>
</evidence>
<gene>
    <name evidence="3 8" type="primary">grpE</name>
    <name evidence="8" type="ORF">J3A84_02300</name>
</gene>
<keyword evidence="9" id="KW-1185">Reference proteome</keyword>
<comment type="subunit">
    <text evidence="3">Homodimer.</text>
</comment>
<evidence type="ECO:0000256" key="1">
    <source>
        <dbReference type="ARBA" id="ARBA00009054"/>
    </source>
</evidence>
<keyword evidence="6" id="KW-0175">Coiled coil</keyword>
<dbReference type="PRINTS" id="PR00773">
    <property type="entry name" value="GRPEPROTEIN"/>
</dbReference>
<dbReference type="GO" id="GO:0051082">
    <property type="term" value="F:unfolded protein binding"/>
    <property type="evidence" value="ECO:0007669"/>
    <property type="project" value="TreeGrafter"/>
</dbReference>
<feature type="compositionally biased region" description="Acidic residues" evidence="7">
    <location>
        <begin position="22"/>
        <end position="49"/>
    </location>
</feature>
<organism evidence="8 9">
    <name type="scientific">Proteiniclasticum aestuarii</name>
    <dbReference type="NCBI Taxonomy" id="2817862"/>
    <lineage>
        <taxon>Bacteria</taxon>
        <taxon>Bacillati</taxon>
        <taxon>Bacillota</taxon>
        <taxon>Clostridia</taxon>
        <taxon>Eubacteriales</taxon>
        <taxon>Clostridiaceae</taxon>
        <taxon>Proteiniclasticum</taxon>
    </lineage>
</organism>
<dbReference type="RefSeq" id="WP_207598376.1">
    <property type="nucleotide sequence ID" value="NZ_JAFNJU010000001.1"/>
</dbReference>
<comment type="caution">
    <text evidence="8">The sequence shown here is derived from an EMBL/GenBank/DDBJ whole genome shotgun (WGS) entry which is preliminary data.</text>
</comment>
<comment type="subcellular location">
    <subcellularLocation>
        <location evidence="3">Cytoplasm</location>
    </subcellularLocation>
</comment>
<keyword evidence="3 4" id="KW-0346">Stress response</keyword>
<dbReference type="GO" id="GO:0000774">
    <property type="term" value="F:adenyl-nucleotide exchange factor activity"/>
    <property type="evidence" value="ECO:0007669"/>
    <property type="project" value="InterPro"/>
</dbReference>
<dbReference type="AlphaFoldDB" id="A0A939H9D1"/>
<proteinExistence type="inferred from homology"/>
<comment type="similarity">
    <text evidence="1 3 5">Belongs to the GrpE family.</text>
</comment>
<dbReference type="InterPro" id="IPR013805">
    <property type="entry name" value="GrpE_CC"/>
</dbReference>
<protein>
    <recommendedName>
        <fullName evidence="3 4">Protein GrpE</fullName>
    </recommendedName>
    <alternativeName>
        <fullName evidence="3">HSP-70 cofactor</fullName>
    </alternativeName>
</protein>
<accession>A0A939H9D1</accession>
<evidence type="ECO:0000256" key="5">
    <source>
        <dbReference type="RuleBase" id="RU004478"/>
    </source>
</evidence>
<dbReference type="SUPFAM" id="SSF58014">
    <property type="entry name" value="Coiled-coil domain of nucleotide exchange factor GrpE"/>
    <property type="match status" value="1"/>
</dbReference>
<reference evidence="8" key="1">
    <citation type="submission" date="2021-03" db="EMBL/GenBank/DDBJ databases">
        <title>Proteiniclasticum marinus sp. nov., isolated from tidal flat sediment.</title>
        <authorList>
            <person name="Namirimu T."/>
            <person name="Yang J.-A."/>
            <person name="Yang S.-H."/>
            <person name="Kim Y.-J."/>
            <person name="Kwon K.K."/>
        </authorList>
    </citation>
    <scope>NUCLEOTIDE SEQUENCE</scope>
    <source>
        <strain evidence="8">SCR006</strain>
    </source>
</reference>
<dbReference type="PROSITE" id="PS01071">
    <property type="entry name" value="GRPE"/>
    <property type="match status" value="1"/>
</dbReference>
<comment type="function">
    <text evidence="3 4">Participates actively in the response to hyperosmotic and heat shock by preventing the aggregation of stress-denatured proteins, in association with DnaK and GrpE. It is the nucleotide exchange factor for DnaK and may function as a thermosensor. Unfolded proteins bind initially to DnaJ; upon interaction with the DnaJ-bound protein, DnaK hydrolyzes its bound ATP, resulting in the formation of a stable complex. GrpE releases ADP from DnaK; ATP binding to DnaK triggers the release of the substrate protein, thus completing the reaction cycle. Several rounds of ATP-dependent interactions between DnaJ, DnaK and GrpE are required for fully efficient folding.</text>
</comment>
<dbReference type="GO" id="GO:0005737">
    <property type="term" value="C:cytoplasm"/>
    <property type="evidence" value="ECO:0007669"/>
    <property type="project" value="UniProtKB-SubCell"/>
</dbReference>
<dbReference type="HAMAP" id="MF_01151">
    <property type="entry name" value="GrpE"/>
    <property type="match status" value="1"/>
</dbReference>
<keyword evidence="2 3" id="KW-0143">Chaperone</keyword>
<evidence type="ECO:0000313" key="9">
    <source>
        <dbReference type="Proteomes" id="UP000664218"/>
    </source>
</evidence>
<dbReference type="Pfam" id="PF01025">
    <property type="entry name" value="GrpE"/>
    <property type="match status" value="1"/>
</dbReference>
<feature type="coiled-coil region" evidence="6">
    <location>
        <begin position="63"/>
        <end position="111"/>
    </location>
</feature>
<dbReference type="GO" id="GO:0042803">
    <property type="term" value="F:protein homodimerization activity"/>
    <property type="evidence" value="ECO:0007669"/>
    <property type="project" value="InterPro"/>
</dbReference>
<evidence type="ECO:0000256" key="6">
    <source>
        <dbReference type="SAM" id="Coils"/>
    </source>
</evidence>
<dbReference type="SUPFAM" id="SSF51064">
    <property type="entry name" value="Head domain of nucleotide exchange factor GrpE"/>
    <property type="match status" value="1"/>
</dbReference>